<keyword evidence="2" id="KW-0732">Signal</keyword>
<dbReference type="KEGG" id="eus:EUTSA_v10018991mg"/>
<sequence length="274" mass="29050">MKILALMLIAIIIPLMMISFPASIKAAGRGGGSSSVGGGGVGISGGRFGGSGSSGGSRMGGGYVRGGNMWDEEEEEPETGRYGANPSSPIGRAGPVPTGGYGSSGTKYPKPQKGGGDPGVAIVVIPKPLVKELPKECKEDLRDCITKHISEGGEEPKHRGSCCVKLKNSIPCVCKFLTSKDPKVQKAANGVLRGCHYRKPVCIKMPMPQECRQEVRHCVNTHLYGTAGQPRYRGACCMKFKNSKSCVTKFLVSPDPKLNENANGILRCCHFRKP</sequence>
<protein>
    <recommendedName>
        <fullName evidence="5">Bifunctional inhibitor/plant lipid transfer protein/seed storage helical domain-containing protein</fullName>
    </recommendedName>
</protein>
<accession>V4KCF2</accession>
<dbReference type="Gramene" id="ESQ27422">
    <property type="protein sequence ID" value="ESQ27422"/>
    <property type="gene ID" value="EUTSA_v10018991mg"/>
</dbReference>
<dbReference type="OMA" id="MEIIPLM"/>
<feature type="signal peptide" evidence="2">
    <location>
        <begin position="1"/>
        <end position="26"/>
    </location>
</feature>
<evidence type="ECO:0000256" key="2">
    <source>
        <dbReference type="SAM" id="SignalP"/>
    </source>
</evidence>
<evidence type="ECO:0000313" key="4">
    <source>
        <dbReference type="Proteomes" id="UP000030689"/>
    </source>
</evidence>
<feature type="chain" id="PRO_5004720280" description="Bifunctional inhibitor/plant lipid transfer protein/seed storage helical domain-containing protein" evidence="2">
    <location>
        <begin position="27"/>
        <end position="274"/>
    </location>
</feature>
<organism evidence="3 4">
    <name type="scientific">Eutrema salsugineum</name>
    <name type="common">Saltwater cress</name>
    <name type="synonym">Sisymbrium salsugineum</name>
    <dbReference type="NCBI Taxonomy" id="72664"/>
    <lineage>
        <taxon>Eukaryota</taxon>
        <taxon>Viridiplantae</taxon>
        <taxon>Streptophyta</taxon>
        <taxon>Embryophyta</taxon>
        <taxon>Tracheophyta</taxon>
        <taxon>Spermatophyta</taxon>
        <taxon>Magnoliopsida</taxon>
        <taxon>eudicotyledons</taxon>
        <taxon>Gunneridae</taxon>
        <taxon>Pentapetalae</taxon>
        <taxon>rosids</taxon>
        <taxon>malvids</taxon>
        <taxon>Brassicales</taxon>
        <taxon>Brassicaceae</taxon>
        <taxon>Eutremeae</taxon>
        <taxon>Eutrema</taxon>
    </lineage>
</organism>
<proteinExistence type="predicted"/>
<keyword evidence="4" id="KW-1185">Reference proteome</keyword>
<dbReference type="AlphaFoldDB" id="V4KCF2"/>
<evidence type="ECO:0008006" key="5">
    <source>
        <dbReference type="Google" id="ProtNLM"/>
    </source>
</evidence>
<feature type="region of interest" description="Disordered" evidence="1">
    <location>
        <begin position="47"/>
        <end position="117"/>
    </location>
</feature>
<name>V4KCF2_EUTSA</name>
<gene>
    <name evidence="3" type="ORF">EUTSA_v10018991mg</name>
</gene>
<dbReference type="EMBL" id="KI517953">
    <property type="protein sequence ID" value="ESQ27422.1"/>
    <property type="molecule type" value="Genomic_DNA"/>
</dbReference>
<evidence type="ECO:0000313" key="3">
    <source>
        <dbReference type="EMBL" id="ESQ27422.1"/>
    </source>
</evidence>
<reference evidence="3 4" key="1">
    <citation type="journal article" date="2013" name="Front. Plant Sci.">
        <title>The Reference Genome of the Halophytic Plant Eutrema salsugineum.</title>
        <authorList>
            <person name="Yang R."/>
            <person name="Jarvis D.E."/>
            <person name="Chen H."/>
            <person name="Beilstein M.A."/>
            <person name="Grimwood J."/>
            <person name="Jenkins J."/>
            <person name="Shu S."/>
            <person name="Prochnik S."/>
            <person name="Xin M."/>
            <person name="Ma C."/>
            <person name="Schmutz J."/>
            <person name="Wing R.A."/>
            <person name="Mitchell-Olds T."/>
            <person name="Schumaker K.S."/>
            <person name="Wang X."/>
        </authorList>
    </citation>
    <scope>NUCLEOTIDE SEQUENCE [LARGE SCALE GENOMIC DNA]</scope>
</reference>
<evidence type="ECO:0000256" key="1">
    <source>
        <dbReference type="SAM" id="MobiDB-lite"/>
    </source>
</evidence>
<feature type="compositionally biased region" description="Gly residues" evidence="1">
    <location>
        <begin position="47"/>
        <end position="65"/>
    </location>
</feature>
<dbReference type="Proteomes" id="UP000030689">
    <property type="component" value="Unassembled WGS sequence"/>
</dbReference>